<dbReference type="Proteomes" id="UP000829398">
    <property type="component" value="Chromosome 1"/>
</dbReference>
<sequence>MGEGEGGEFPPKKSQSESGGDIPAKKLARQLDFTGGFVGSVILPEHPQSQAVTANSHPPPQPQPKPVVPPVPPPPPPLPGQATQPPVRVPYCECFASGIYCDGCNCVNCHNNVENEAARREAVEATLERNPNAFRPKIASSPHGTRDNKEETGEVLMLGKHNKGCHCKKSGCLKKYCECFQANILCSENCRCMDCKNFEGSEERQALFHGDHANNMAYIQQAANAAITGAIGSSGYASPPVSKKRKGQELFFGSTAKDPSIHRLGHFQQGNHIRTSPSSTLSSIPVARASSTAAVGSSKFTYRSLLADIIQPQDLKELCSVLVVLSSEAAKSVAVQRNTTEKQAEDRAGTSLASSAQGRLQSHKEPDVDRTVTDDCSSANQADKVGPDDSGSDGSDGQKARPMSPGTLALMCDEQDTIFMAASSPNRLTGHGCNTSSQLPYGQGMTELLGSNNAFLFPITETKYSSLARTEVGSQKDALSNGTASSRTGTGNQPATVSNGVSKAYGPSALAAPAAKMSQMVTATVPISNNDLRHNPALPGEGDVKLKTENKM</sequence>
<organism evidence="1 2">
    <name type="scientific">Citrus sinensis</name>
    <name type="common">Sweet orange</name>
    <name type="synonym">Citrus aurantium var. sinensis</name>
    <dbReference type="NCBI Taxonomy" id="2711"/>
    <lineage>
        <taxon>Eukaryota</taxon>
        <taxon>Viridiplantae</taxon>
        <taxon>Streptophyta</taxon>
        <taxon>Embryophyta</taxon>
        <taxon>Tracheophyta</taxon>
        <taxon>Spermatophyta</taxon>
        <taxon>Magnoliopsida</taxon>
        <taxon>eudicotyledons</taxon>
        <taxon>Gunneridae</taxon>
        <taxon>Pentapetalae</taxon>
        <taxon>rosids</taxon>
        <taxon>malvids</taxon>
        <taxon>Sapindales</taxon>
        <taxon>Rutaceae</taxon>
        <taxon>Aurantioideae</taxon>
        <taxon>Citrus</taxon>
    </lineage>
</organism>
<proteinExistence type="predicted"/>
<comment type="caution">
    <text evidence="1">The sequence shown here is derived from an EMBL/GenBank/DDBJ whole genome shotgun (WGS) entry which is preliminary data.</text>
</comment>
<accession>A0ACB8NRG3</accession>
<gene>
    <name evidence="1" type="ORF">KPL71_000789</name>
</gene>
<protein>
    <submittedName>
        <fullName evidence="1">Protein tesmin/TSO1-like CXC 5</fullName>
    </submittedName>
</protein>
<name>A0ACB8NRG3_CITSI</name>
<keyword evidence="2" id="KW-1185">Reference proteome</keyword>
<evidence type="ECO:0000313" key="1">
    <source>
        <dbReference type="EMBL" id="KAH9800763.1"/>
    </source>
</evidence>
<dbReference type="EMBL" id="CM039170">
    <property type="protein sequence ID" value="KAH9800763.1"/>
    <property type="molecule type" value="Genomic_DNA"/>
</dbReference>
<reference evidence="2" key="1">
    <citation type="journal article" date="2023" name="Hortic. Res.">
        <title>A chromosome-level phased genome enabling allele-level studies in sweet orange: a case study on citrus Huanglongbing tolerance.</title>
        <authorList>
            <person name="Wu B."/>
            <person name="Yu Q."/>
            <person name="Deng Z."/>
            <person name="Duan Y."/>
            <person name="Luo F."/>
            <person name="Gmitter F. Jr."/>
        </authorList>
    </citation>
    <scope>NUCLEOTIDE SEQUENCE [LARGE SCALE GENOMIC DNA]</scope>
    <source>
        <strain evidence="2">cv. Valencia</strain>
    </source>
</reference>
<evidence type="ECO:0000313" key="2">
    <source>
        <dbReference type="Proteomes" id="UP000829398"/>
    </source>
</evidence>